<proteinExistence type="predicted"/>
<dbReference type="Proteomes" id="UP000275267">
    <property type="component" value="Unassembled WGS sequence"/>
</dbReference>
<dbReference type="OrthoDB" id="673780at2759"/>
<comment type="caution">
    <text evidence="1">The sequence shown here is derived from an EMBL/GenBank/DDBJ whole genome shotgun (WGS) entry which is preliminary data.</text>
</comment>
<dbReference type="PANTHER" id="PTHR33994:SF28">
    <property type="entry name" value="OS04G0515200 PROTEIN"/>
    <property type="match status" value="1"/>
</dbReference>
<gene>
    <name evidence="1" type="ORF">C2845_PM15G14310</name>
</gene>
<reference evidence="2" key="1">
    <citation type="journal article" date="2019" name="Nat. Commun.">
        <title>The genome of broomcorn millet.</title>
        <authorList>
            <person name="Zou C."/>
            <person name="Miki D."/>
            <person name="Li D."/>
            <person name="Tang Q."/>
            <person name="Xiao L."/>
            <person name="Rajput S."/>
            <person name="Deng P."/>
            <person name="Jia W."/>
            <person name="Huang R."/>
            <person name="Zhang M."/>
            <person name="Sun Y."/>
            <person name="Hu J."/>
            <person name="Fu X."/>
            <person name="Schnable P.S."/>
            <person name="Li F."/>
            <person name="Zhang H."/>
            <person name="Feng B."/>
            <person name="Zhu X."/>
            <person name="Liu R."/>
            <person name="Schnable J.C."/>
            <person name="Zhu J.-K."/>
            <person name="Zhang H."/>
        </authorList>
    </citation>
    <scope>NUCLEOTIDE SEQUENCE [LARGE SCALE GENOMIC DNA]</scope>
</reference>
<dbReference type="EMBL" id="PQIB02000013">
    <property type="protein sequence ID" value="RLM75410.1"/>
    <property type="molecule type" value="Genomic_DNA"/>
</dbReference>
<keyword evidence="2" id="KW-1185">Reference proteome</keyword>
<sequence>MVMFPFIMATWDSPRYDAYSLALTAVDGFVAPPAAGDGDGPSLSPELNLTLYAANERLVTRSCFSHGRVAVSYGGVAVGEGRVPGWCAGPRSTAEVAAAARGVGVRLPDGLRRRLEAELRWGAAEFDVEAKLFRDRDDETRRPVLLWCKAAGSQVPPRPLRCKAFTDFEV</sequence>
<dbReference type="AlphaFoldDB" id="A0A3L6QB22"/>
<protein>
    <submittedName>
        <fullName evidence="1">Uncharacterized protein</fullName>
    </submittedName>
</protein>
<organism evidence="1 2">
    <name type="scientific">Panicum miliaceum</name>
    <name type="common">Proso millet</name>
    <name type="synonym">Broomcorn millet</name>
    <dbReference type="NCBI Taxonomy" id="4540"/>
    <lineage>
        <taxon>Eukaryota</taxon>
        <taxon>Viridiplantae</taxon>
        <taxon>Streptophyta</taxon>
        <taxon>Embryophyta</taxon>
        <taxon>Tracheophyta</taxon>
        <taxon>Spermatophyta</taxon>
        <taxon>Magnoliopsida</taxon>
        <taxon>Liliopsida</taxon>
        <taxon>Poales</taxon>
        <taxon>Poaceae</taxon>
        <taxon>PACMAD clade</taxon>
        <taxon>Panicoideae</taxon>
        <taxon>Panicodae</taxon>
        <taxon>Paniceae</taxon>
        <taxon>Panicinae</taxon>
        <taxon>Panicum</taxon>
        <taxon>Panicum sect. Panicum</taxon>
    </lineage>
</organism>
<evidence type="ECO:0000313" key="1">
    <source>
        <dbReference type="EMBL" id="RLM75410.1"/>
    </source>
</evidence>
<accession>A0A3L6QB22</accession>
<name>A0A3L6QB22_PANMI</name>
<dbReference type="PANTHER" id="PTHR33994">
    <property type="entry name" value="OS04G0515000 PROTEIN"/>
    <property type="match status" value="1"/>
</dbReference>
<evidence type="ECO:0000313" key="2">
    <source>
        <dbReference type="Proteomes" id="UP000275267"/>
    </source>
</evidence>